<feature type="transmembrane region" description="Helical" evidence="1">
    <location>
        <begin position="12"/>
        <end position="35"/>
    </location>
</feature>
<sequence length="142" mass="15198">MGYSIGNVVVTTVHVLSAILAVGGVAFLRFVALPFAEGLPGGEKQRFQQALRKRFVPILHGSFAALLLTGIHHITRLALHGLPFPGALVVKIVLALAIIFIGVALTIPSGFEGMKAKRKSWLLANLCLALIVVFLGVWVTHK</sequence>
<comment type="caution">
    <text evidence="2">The sequence shown here is derived from an EMBL/GenBank/DDBJ whole genome shotgun (WGS) entry which is preliminary data.</text>
</comment>
<evidence type="ECO:0000256" key="1">
    <source>
        <dbReference type="SAM" id="Phobius"/>
    </source>
</evidence>
<name>A0A932ZVZ4_UNCTE</name>
<evidence type="ECO:0000313" key="2">
    <source>
        <dbReference type="EMBL" id="MBI4251570.1"/>
    </source>
</evidence>
<evidence type="ECO:0008006" key="4">
    <source>
        <dbReference type="Google" id="ProtNLM"/>
    </source>
</evidence>
<dbReference type="Proteomes" id="UP000752292">
    <property type="component" value="Unassembled WGS sequence"/>
</dbReference>
<feature type="transmembrane region" description="Helical" evidence="1">
    <location>
        <begin position="55"/>
        <end position="74"/>
    </location>
</feature>
<keyword evidence="1" id="KW-1133">Transmembrane helix</keyword>
<evidence type="ECO:0000313" key="3">
    <source>
        <dbReference type="Proteomes" id="UP000752292"/>
    </source>
</evidence>
<gene>
    <name evidence="2" type="ORF">HY618_03840</name>
</gene>
<protein>
    <recommendedName>
        <fullName evidence="4">Copper resistance protein D domain-containing protein</fullName>
    </recommendedName>
</protein>
<organism evidence="2 3">
    <name type="scientific">Tectimicrobiota bacterium</name>
    <dbReference type="NCBI Taxonomy" id="2528274"/>
    <lineage>
        <taxon>Bacteria</taxon>
        <taxon>Pseudomonadati</taxon>
        <taxon>Nitrospinota/Tectimicrobiota group</taxon>
        <taxon>Candidatus Tectimicrobiota</taxon>
    </lineage>
</organism>
<dbReference type="EMBL" id="JACQRX010000170">
    <property type="protein sequence ID" value="MBI4251570.1"/>
    <property type="molecule type" value="Genomic_DNA"/>
</dbReference>
<proteinExistence type="predicted"/>
<feature type="transmembrane region" description="Helical" evidence="1">
    <location>
        <begin position="120"/>
        <end position="139"/>
    </location>
</feature>
<keyword evidence="1" id="KW-0472">Membrane</keyword>
<accession>A0A932ZVZ4</accession>
<keyword evidence="1" id="KW-0812">Transmembrane</keyword>
<dbReference type="AlphaFoldDB" id="A0A932ZVZ4"/>
<reference evidence="2" key="1">
    <citation type="submission" date="2020-07" db="EMBL/GenBank/DDBJ databases">
        <title>Huge and variable diversity of episymbiotic CPR bacteria and DPANN archaea in groundwater ecosystems.</title>
        <authorList>
            <person name="He C.Y."/>
            <person name="Keren R."/>
            <person name="Whittaker M."/>
            <person name="Farag I.F."/>
            <person name="Doudna J."/>
            <person name="Cate J.H.D."/>
            <person name="Banfield J.F."/>
        </authorList>
    </citation>
    <scope>NUCLEOTIDE SEQUENCE</scope>
    <source>
        <strain evidence="2">NC_groundwater_1370_Ag_S-0.2um_69_93</strain>
    </source>
</reference>
<feature type="transmembrane region" description="Helical" evidence="1">
    <location>
        <begin position="86"/>
        <end position="108"/>
    </location>
</feature>